<dbReference type="PATRIC" id="fig|1391653.3.peg.3579"/>
<sequence>MQINQTLRELTLKVVYYGPALSGKTTNLLALHERFSPEVRGRLLTVDTKDDRTLFFDVLPVFVRTAGELRVKVKLYTVPGQVIHAATRRLVLQGADGVAFVADAQRSATPSNNAAWRNLMDDLRSNGIDSQRVPMVIQFNKMDLEGARTTAELEEARSRGKEPVLGAVAVRGDGVVETLRGLLQLIFRDLDRSFGLGSTIRLTEEEFLGEIFRNLDGAPARKSGMGGLS</sequence>
<keyword evidence="2" id="KW-1185">Reference proteome</keyword>
<accession>A0A0K1PHQ6</accession>
<dbReference type="OrthoDB" id="9779858at2"/>
<proteinExistence type="predicted"/>
<name>A0A0K1PHQ6_9BACT</name>
<dbReference type="InterPro" id="IPR052705">
    <property type="entry name" value="Gliding_Motility_GTPase"/>
</dbReference>
<dbReference type="STRING" id="1391653.AKJ08_3429"/>
<protein>
    <submittedName>
        <fullName evidence="1">Gliding motility protein MglA</fullName>
    </submittedName>
</protein>
<dbReference type="AlphaFoldDB" id="A0A0K1PHQ6"/>
<dbReference type="RefSeq" id="WP_050727122.1">
    <property type="nucleotide sequence ID" value="NZ_CP012332.1"/>
</dbReference>
<dbReference type="EMBL" id="CP012332">
    <property type="protein sequence ID" value="AKU93042.1"/>
    <property type="molecule type" value="Genomic_DNA"/>
</dbReference>
<evidence type="ECO:0000313" key="2">
    <source>
        <dbReference type="Proteomes" id="UP000055590"/>
    </source>
</evidence>
<dbReference type="InterPro" id="IPR027417">
    <property type="entry name" value="P-loop_NTPase"/>
</dbReference>
<dbReference type="PANTHER" id="PTHR42708:SF1">
    <property type="entry name" value="GLIDING MOTILITY PROTEIN MGLA"/>
    <property type="match status" value="1"/>
</dbReference>
<dbReference type="SUPFAM" id="SSF52540">
    <property type="entry name" value="P-loop containing nucleoside triphosphate hydrolases"/>
    <property type="match status" value="1"/>
</dbReference>
<dbReference type="PANTHER" id="PTHR42708">
    <property type="entry name" value="ATP/GTP-BINDING PROTEIN-RELATED"/>
    <property type="match status" value="1"/>
</dbReference>
<dbReference type="KEGG" id="vin:AKJ08_3429"/>
<dbReference type="Gene3D" id="3.40.50.300">
    <property type="entry name" value="P-loop containing nucleotide triphosphate hydrolases"/>
    <property type="match status" value="1"/>
</dbReference>
<organism evidence="1 2">
    <name type="scientific">Vulgatibacter incomptus</name>
    <dbReference type="NCBI Taxonomy" id="1391653"/>
    <lineage>
        <taxon>Bacteria</taxon>
        <taxon>Pseudomonadati</taxon>
        <taxon>Myxococcota</taxon>
        <taxon>Myxococcia</taxon>
        <taxon>Myxococcales</taxon>
        <taxon>Cystobacterineae</taxon>
        <taxon>Vulgatibacteraceae</taxon>
        <taxon>Vulgatibacter</taxon>
    </lineage>
</organism>
<reference evidence="1 2" key="1">
    <citation type="submission" date="2015-08" db="EMBL/GenBank/DDBJ databases">
        <authorList>
            <person name="Babu N.S."/>
            <person name="Beckwith C.J."/>
            <person name="Beseler K.G."/>
            <person name="Brison A."/>
            <person name="Carone J.V."/>
            <person name="Caskin T.P."/>
            <person name="Diamond M."/>
            <person name="Durham M.E."/>
            <person name="Foxe J.M."/>
            <person name="Go M."/>
            <person name="Henderson B.A."/>
            <person name="Jones I.B."/>
            <person name="McGettigan J.A."/>
            <person name="Micheletti S.J."/>
            <person name="Nasrallah M.E."/>
            <person name="Ortiz D."/>
            <person name="Piller C.R."/>
            <person name="Privatt S.R."/>
            <person name="Schneider S.L."/>
            <person name="Sharp S."/>
            <person name="Smith T.C."/>
            <person name="Stanton J.D."/>
            <person name="Ullery H.E."/>
            <person name="Wilson R.J."/>
            <person name="Serrano M.G."/>
            <person name="Buck G."/>
            <person name="Lee V."/>
            <person name="Wang Y."/>
            <person name="Carvalho R."/>
            <person name="Voegtly L."/>
            <person name="Shi R."/>
            <person name="Duckworth R."/>
            <person name="Johnson A."/>
            <person name="Loviza R."/>
            <person name="Walstead R."/>
            <person name="Shah Z."/>
            <person name="Kiflezghi M."/>
            <person name="Wade K."/>
            <person name="Ball S.L."/>
            <person name="Bradley K.W."/>
            <person name="Asai D.J."/>
            <person name="Bowman C.A."/>
            <person name="Russell D.A."/>
            <person name="Pope W.H."/>
            <person name="Jacobs-Sera D."/>
            <person name="Hendrix R.W."/>
            <person name="Hatfull G.F."/>
        </authorList>
    </citation>
    <scope>NUCLEOTIDE SEQUENCE [LARGE SCALE GENOMIC DNA]</scope>
    <source>
        <strain evidence="1 2">DSM 27710</strain>
    </source>
</reference>
<gene>
    <name evidence="1" type="ORF">AKJ08_3429</name>
</gene>
<dbReference type="Proteomes" id="UP000055590">
    <property type="component" value="Chromosome"/>
</dbReference>
<evidence type="ECO:0000313" key="1">
    <source>
        <dbReference type="EMBL" id="AKU93042.1"/>
    </source>
</evidence>
<dbReference type="CDD" id="cd00882">
    <property type="entry name" value="Ras_like_GTPase"/>
    <property type="match status" value="1"/>
</dbReference>